<dbReference type="Gene3D" id="3.30.465.10">
    <property type="match status" value="1"/>
</dbReference>
<name>A0ABR2V8L9_9PEZI</name>
<dbReference type="InterPro" id="IPR006094">
    <property type="entry name" value="Oxid_FAD_bind_N"/>
</dbReference>
<dbReference type="PANTHER" id="PTHR42973">
    <property type="entry name" value="BINDING OXIDOREDUCTASE, PUTATIVE (AFU_ORTHOLOGUE AFUA_1G17690)-RELATED"/>
    <property type="match status" value="1"/>
</dbReference>
<dbReference type="Pfam" id="PF01565">
    <property type="entry name" value="FAD_binding_4"/>
    <property type="match status" value="1"/>
</dbReference>
<keyword evidence="4" id="KW-0560">Oxidoreductase</keyword>
<feature type="signal peptide" evidence="5">
    <location>
        <begin position="1"/>
        <end position="20"/>
    </location>
</feature>
<feature type="chain" id="PRO_5046695500" evidence="5">
    <location>
        <begin position="21"/>
        <end position="493"/>
    </location>
</feature>
<evidence type="ECO:0000256" key="1">
    <source>
        <dbReference type="ARBA" id="ARBA00005466"/>
    </source>
</evidence>
<evidence type="ECO:0000256" key="4">
    <source>
        <dbReference type="ARBA" id="ARBA00023002"/>
    </source>
</evidence>
<feature type="domain" description="FAD-binding PCMH-type" evidence="6">
    <location>
        <begin position="65"/>
        <end position="236"/>
    </location>
</feature>
<keyword evidence="3" id="KW-0274">FAD</keyword>
<dbReference type="Proteomes" id="UP001408356">
    <property type="component" value="Unassembled WGS sequence"/>
</dbReference>
<evidence type="ECO:0000259" key="6">
    <source>
        <dbReference type="PROSITE" id="PS51387"/>
    </source>
</evidence>
<dbReference type="PANTHER" id="PTHR42973:SF22">
    <property type="entry name" value="FAD-BINDING PCMH-TYPE DOMAIN-CONTAINING PROTEIN-RELATED"/>
    <property type="match status" value="1"/>
</dbReference>
<comment type="similarity">
    <text evidence="1">Belongs to the oxygen-dependent FAD-linked oxidoreductase family.</text>
</comment>
<keyword evidence="8" id="KW-1185">Reference proteome</keyword>
<evidence type="ECO:0000313" key="7">
    <source>
        <dbReference type="EMBL" id="KAK9423260.1"/>
    </source>
</evidence>
<evidence type="ECO:0000256" key="5">
    <source>
        <dbReference type="SAM" id="SignalP"/>
    </source>
</evidence>
<accession>A0ABR2V8L9</accession>
<dbReference type="InterPro" id="IPR016169">
    <property type="entry name" value="FAD-bd_PCMH_sub2"/>
</dbReference>
<dbReference type="SUPFAM" id="SSF56176">
    <property type="entry name" value="FAD-binding/transporter-associated domain-like"/>
    <property type="match status" value="1"/>
</dbReference>
<gene>
    <name evidence="7" type="ORF">SUNI508_04154</name>
</gene>
<keyword evidence="2" id="KW-0285">Flavoprotein</keyword>
<evidence type="ECO:0000256" key="3">
    <source>
        <dbReference type="ARBA" id="ARBA00022827"/>
    </source>
</evidence>
<dbReference type="InterPro" id="IPR016166">
    <property type="entry name" value="FAD-bd_PCMH"/>
</dbReference>
<reference evidence="7 8" key="1">
    <citation type="journal article" date="2024" name="J. Plant Pathol.">
        <title>Sequence and assembly of the genome of Seiridium unicorne, isolate CBS 538.82, causal agent of cypress canker disease.</title>
        <authorList>
            <person name="Scali E."/>
            <person name="Rocca G.D."/>
            <person name="Danti R."/>
            <person name="Garbelotto M."/>
            <person name="Barberini S."/>
            <person name="Baroncelli R."/>
            <person name="Emiliani G."/>
        </authorList>
    </citation>
    <scope>NUCLEOTIDE SEQUENCE [LARGE SCALE GENOMIC DNA]</scope>
    <source>
        <strain evidence="7 8">BM-138-508</strain>
    </source>
</reference>
<dbReference type="InterPro" id="IPR036318">
    <property type="entry name" value="FAD-bd_PCMH-like_sf"/>
</dbReference>
<evidence type="ECO:0000313" key="8">
    <source>
        <dbReference type="Proteomes" id="UP001408356"/>
    </source>
</evidence>
<dbReference type="InterPro" id="IPR050416">
    <property type="entry name" value="FAD-linked_Oxidoreductase"/>
</dbReference>
<keyword evidence="5" id="KW-0732">Signal</keyword>
<evidence type="ECO:0000256" key="2">
    <source>
        <dbReference type="ARBA" id="ARBA00022630"/>
    </source>
</evidence>
<organism evidence="7 8">
    <name type="scientific">Seiridium unicorne</name>
    <dbReference type="NCBI Taxonomy" id="138068"/>
    <lineage>
        <taxon>Eukaryota</taxon>
        <taxon>Fungi</taxon>
        <taxon>Dikarya</taxon>
        <taxon>Ascomycota</taxon>
        <taxon>Pezizomycotina</taxon>
        <taxon>Sordariomycetes</taxon>
        <taxon>Xylariomycetidae</taxon>
        <taxon>Amphisphaeriales</taxon>
        <taxon>Sporocadaceae</taxon>
        <taxon>Seiridium</taxon>
    </lineage>
</organism>
<dbReference type="PROSITE" id="PS51387">
    <property type="entry name" value="FAD_PCMH"/>
    <property type="match status" value="1"/>
</dbReference>
<sequence length="493" mass="53339">MSALYLLLASCLLAAVPVHALVAVSAGSAACANLTSSLGSSKVVSSPLDPEYIATTQDYWNARQSAYYPTCIVYVESAQDVSISLQAIRAADSRFAIKSGGHNPNTFFSSVDGGVLVSLEQLTSMSYDASTTLATYQPGSNWGDLYEYYQGLGRTVMGGRLAGVGTGLALGGGLSYLSPQYGIACDSFRELEVVLPSGDIVTASETSNADLFLGLRGGGGNAYGVVTKYTVQSRPIGNFYAGNILFLFEQCDTVLEAIHDFIAYNTDAKATILPTYEKLSTPDLTLNLDEIITLFLVYDGEDPGTAFDNFTSIPHIVDTLGPKTYVEVANLPVPFTAQLTRADNVFRSGVHHIEDDSYRNALQTWRDWAETNKGSYIHTGFYLYPVARSLTDASKSQGGDAMQLPDGPWFWTAYDIATPPTLVDAVYNATQESFRAMVEATPDAPDLPIFLNEAAWDQDPLATFSTFSELQQIKTKYDPDGFFAQKTGGWSFE</sequence>
<dbReference type="EMBL" id="JARVKF010000079">
    <property type="protein sequence ID" value="KAK9423260.1"/>
    <property type="molecule type" value="Genomic_DNA"/>
</dbReference>
<proteinExistence type="inferred from homology"/>
<comment type="caution">
    <text evidence="7">The sequence shown here is derived from an EMBL/GenBank/DDBJ whole genome shotgun (WGS) entry which is preliminary data.</text>
</comment>
<protein>
    <submittedName>
        <fullName evidence="7">FAD-binding PCMH-type domain-containing protein</fullName>
    </submittedName>
</protein>